<reference evidence="1 2" key="1">
    <citation type="submission" date="2019-07" db="EMBL/GenBank/DDBJ databases">
        <title>Genomic Encyclopedia of Type Strains, Phase III (KMG-III): the genomes of soil and plant-associated and newly described type strains.</title>
        <authorList>
            <person name="Whitman W."/>
        </authorList>
    </citation>
    <scope>NUCLEOTIDE SEQUENCE [LARGE SCALE GENOMIC DNA]</scope>
    <source>
        <strain evidence="1 2">BL24</strain>
    </source>
</reference>
<comment type="caution">
    <text evidence="1">The sequence shown here is derived from an EMBL/GenBank/DDBJ whole genome shotgun (WGS) entry which is preliminary data.</text>
</comment>
<name>A0A5S5C8A6_9BACL</name>
<dbReference type="Proteomes" id="UP000323257">
    <property type="component" value="Unassembled WGS sequence"/>
</dbReference>
<dbReference type="EMBL" id="VNHS01000004">
    <property type="protein sequence ID" value="TYP75635.1"/>
    <property type="molecule type" value="Genomic_DNA"/>
</dbReference>
<gene>
    <name evidence="1" type="ORF">BCM02_104315</name>
</gene>
<dbReference type="InterPro" id="IPR014202">
    <property type="entry name" value="Spore_II_R"/>
</dbReference>
<organism evidence="1 2">
    <name type="scientific">Paenibacillus methanolicus</name>
    <dbReference type="NCBI Taxonomy" id="582686"/>
    <lineage>
        <taxon>Bacteria</taxon>
        <taxon>Bacillati</taxon>
        <taxon>Bacillota</taxon>
        <taxon>Bacilli</taxon>
        <taxon>Bacillales</taxon>
        <taxon>Paenibacillaceae</taxon>
        <taxon>Paenibacillus</taxon>
    </lineage>
</organism>
<dbReference type="Pfam" id="PF09551">
    <property type="entry name" value="Spore_II_R"/>
    <property type="match status" value="1"/>
</dbReference>
<sequence>MIRTYTRFPYQKSFGYLFVILAILFMSWESQRADAAIAGGDIPEESIRLRILANSDSAIDQAVKRHVRDAVVEEMGRWVNARHSIEEARLTIHAHMSDIERVVAEELQSRGFDYGFKAELGIVPFPTKMYGSKVYPAGDYEALRITLGEGEGQNWWCVLFPPLCFVDAVSGEATAAAATVTTAAADAPTGGEGAQAQAAATNADAQQAPEVKFFLWEVLESIFSFFKSLFA</sequence>
<accession>A0A5S5C8A6</accession>
<protein>
    <submittedName>
        <fullName evidence="1">Stage II sporulation protein R</fullName>
    </submittedName>
</protein>
<dbReference type="OrthoDB" id="9793324at2"/>
<evidence type="ECO:0000313" key="1">
    <source>
        <dbReference type="EMBL" id="TYP75635.1"/>
    </source>
</evidence>
<dbReference type="AlphaFoldDB" id="A0A5S5C8A6"/>
<proteinExistence type="predicted"/>
<keyword evidence="2" id="KW-1185">Reference proteome</keyword>
<dbReference type="NCBIfam" id="TIGR02837">
    <property type="entry name" value="spore_II_R"/>
    <property type="match status" value="1"/>
</dbReference>
<dbReference type="RefSeq" id="WP_148929554.1">
    <property type="nucleotide sequence ID" value="NZ_VNHS01000004.1"/>
</dbReference>
<evidence type="ECO:0000313" key="2">
    <source>
        <dbReference type="Proteomes" id="UP000323257"/>
    </source>
</evidence>